<dbReference type="CDD" id="cd12914">
    <property type="entry name" value="PDC1_DGC_like"/>
    <property type="match status" value="1"/>
</dbReference>
<dbReference type="Proteomes" id="UP000547614">
    <property type="component" value="Unassembled WGS sequence"/>
</dbReference>
<sequence>MPRPRLSLLASWVLSLKGRLLLGLATTWMVVVALVMWAGWVSGRSLMEESNLTHLRYEARLIDDDLTHQVDARLNALERLAERIEGLSRRGRDAHEVLDANAPLLEWFDGLLLIDAEGIVQADWPHVSRREGTSVAARDYFRFVRGFKQPHVSEPFIGYVTEEPLILFVVPILDETGTFQGAVGGLVNILNGGLFEQLSRLRLGDDGYAAIATASGRILYHPRETRILQPLPPEADNPWVNLARLGWEGETLGPALDGQPAFQAFRQIWPAGWIVGVYLLYEQVMAPIHALFRRLGGMEILIALLLLPLMGWLVWLALRPLYRLERQIEALGQGQRGRIALSTRMHELQRIGDTLNAFEAARSRALAELRDREAFLDAVLAESPVGMFVTDAEGAVVLTNAALREIVGRSGGGRRVAIDWLADIHPEDRALALERWRYSLRTGEDFLRQFRYRRAGSELLWLEVHATRVTLDGETVGRVGMVKDITERREQEMLRLWEAEHDPLTGLLNRRGFERRLEEALVAWQKAGTPAALLLLDLDHFKPINDQGGHALGDEMLQRIAETLTREVRISDYVARQGGDEFAVLLPGCSAPQALAIAEALREAVAAIGVSHAGREYRVTLSVGVTSLMAGDRQSDEVIARADAASYQAKRSGRNAVISA</sequence>
<dbReference type="SUPFAM" id="SSF55073">
    <property type="entry name" value="Nucleotide cyclase"/>
    <property type="match status" value="1"/>
</dbReference>
<comment type="caution">
    <text evidence="10">The sequence shown here is derived from an EMBL/GenBank/DDBJ whole genome shotgun (WGS) entry which is preliminary data.</text>
</comment>
<dbReference type="EMBL" id="JACHXP010000009">
    <property type="protein sequence ID" value="MBB3190943.1"/>
    <property type="molecule type" value="Genomic_DNA"/>
</dbReference>
<dbReference type="CDD" id="cd00130">
    <property type="entry name" value="PAS"/>
    <property type="match status" value="1"/>
</dbReference>
<dbReference type="AlphaFoldDB" id="A0A839V5I3"/>
<evidence type="ECO:0000259" key="9">
    <source>
        <dbReference type="PROSITE" id="PS50887"/>
    </source>
</evidence>
<dbReference type="RefSeq" id="WP_343064664.1">
    <property type="nucleotide sequence ID" value="NZ_JACHXP010000009.1"/>
</dbReference>
<evidence type="ECO:0000256" key="3">
    <source>
        <dbReference type="ARBA" id="ARBA00022475"/>
    </source>
</evidence>
<keyword evidence="3" id="KW-1003">Cell membrane</keyword>
<dbReference type="NCBIfam" id="TIGR00229">
    <property type="entry name" value="sensory_box"/>
    <property type="match status" value="1"/>
</dbReference>
<protein>
    <submittedName>
        <fullName evidence="10">Diguanylate cyclase (GGDEF)-like protein/PAS domain S-box-containing protein</fullName>
    </submittedName>
</protein>
<dbReference type="InterPro" id="IPR013656">
    <property type="entry name" value="PAS_4"/>
</dbReference>
<dbReference type="InterPro" id="IPR052163">
    <property type="entry name" value="DGC-Regulatory_Protein"/>
</dbReference>
<gene>
    <name evidence="10" type="ORF">FHR94_002184</name>
</gene>
<dbReference type="GO" id="GO:0003824">
    <property type="term" value="F:catalytic activity"/>
    <property type="evidence" value="ECO:0007669"/>
    <property type="project" value="UniProtKB-ARBA"/>
</dbReference>
<accession>A0A839V5I3</accession>
<dbReference type="InterPro" id="IPR043128">
    <property type="entry name" value="Rev_trsase/Diguanyl_cyclase"/>
</dbReference>
<dbReference type="PANTHER" id="PTHR46663:SF4">
    <property type="entry name" value="DIGUANYLATE CYCLASE DGCT-RELATED"/>
    <property type="match status" value="1"/>
</dbReference>
<dbReference type="Gene3D" id="3.30.70.270">
    <property type="match status" value="1"/>
</dbReference>
<dbReference type="PROSITE" id="PS50887">
    <property type="entry name" value="GGDEF"/>
    <property type="match status" value="1"/>
</dbReference>
<dbReference type="InterPro" id="IPR033479">
    <property type="entry name" value="dCache_1"/>
</dbReference>
<evidence type="ECO:0000256" key="6">
    <source>
        <dbReference type="ARBA" id="ARBA00023136"/>
    </source>
</evidence>
<dbReference type="InterPro" id="IPR035965">
    <property type="entry name" value="PAS-like_dom_sf"/>
</dbReference>
<organism evidence="10 11">
    <name type="scientific">Halomonas cerina</name>
    <dbReference type="NCBI Taxonomy" id="447424"/>
    <lineage>
        <taxon>Bacteria</taxon>
        <taxon>Pseudomonadati</taxon>
        <taxon>Pseudomonadota</taxon>
        <taxon>Gammaproteobacteria</taxon>
        <taxon>Oceanospirillales</taxon>
        <taxon>Halomonadaceae</taxon>
        <taxon>Halomonas</taxon>
    </lineage>
</organism>
<dbReference type="InterPro" id="IPR029787">
    <property type="entry name" value="Nucleotide_cyclase"/>
</dbReference>
<dbReference type="PANTHER" id="PTHR46663">
    <property type="entry name" value="DIGUANYLATE CYCLASE DGCT-RELATED"/>
    <property type="match status" value="1"/>
</dbReference>
<keyword evidence="11" id="KW-1185">Reference proteome</keyword>
<dbReference type="Pfam" id="PF00990">
    <property type="entry name" value="GGDEF"/>
    <property type="match status" value="1"/>
</dbReference>
<dbReference type="CDD" id="cd01949">
    <property type="entry name" value="GGDEF"/>
    <property type="match status" value="1"/>
</dbReference>
<feature type="domain" description="GGDEF" evidence="9">
    <location>
        <begin position="529"/>
        <end position="660"/>
    </location>
</feature>
<evidence type="ECO:0000313" key="10">
    <source>
        <dbReference type="EMBL" id="MBB3190943.1"/>
    </source>
</evidence>
<keyword evidence="4 7" id="KW-0812">Transmembrane</keyword>
<name>A0A839V5I3_9GAMM</name>
<evidence type="ECO:0000313" key="11">
    <source>
        <dbReference type="Proteomes" id="UP000547614"/>
    </source>
</evidence>
<dbReference type="CDD" id="cd18774">
    <property type="entry name" value="PDC2_HK_sensor"/>
    <property type="match status" value="1"/>
</dbReference>
<proteinExistence type="predicted"/>
<evidence type="ECO:0000259" key="8">
    <source>
        <dbReference type="PROSITE" id="PS50112"/>
    </source>
</evidence>
<dbReference type="PROSITE" id="PS50112">
    <property type="entry name" value="PAS"/>
    <property type="match status" value="1"/>
</dbReference>
<keyword evidence="5 7" id="KW-1133">Transmembrane helix</keyword>
<dbReference type="SMART" id="SM00091">
    <property type="entry name" value="PAS"/>
    <property type="match status" value="1"/>
</dbReference>
<dbReference type="Pfam" id="PF02743">
    <property type="entry name" value="dCache_1"/>
    <property type="match status" value="1"/>
</dbReference>
<evidence type="ECO:0000256" key="4">
    <source>
        <dbReference type="ARBA" id="ARBA00022692"/>
    </source>
</evidence>
<feature type="transmembrane region" description="Helical" evidence="7">
    <location>
        <begin position="20"/>
        <end position="41"/>
    </location>
</feature>
<evidence type="ECO:0000256" key="7">
    <source>
        <dbReference type="SAM" id="Phobius"/>
    </source>
</evidence>
<dbReference type="GO" id="GO:0005886">
    <property type="term" value="C:plasma membrane"/>
    <property type="evidence" value="ECO:0007669"/>
    <property type="project" value="UniProtKB-SubCell"/>
</dbReference>
<evidence type="ECO:0000256" key="5">
    <source>
        <dbReference type="ARBA" id="ARBA00022989"/>
    </source>
</evidence>
<dbReference type="SMART" id="SM00267">
    <property type="entry name" value="GGDEF"/>
    <property type="match status" value="1"/>
</dbReference>
<dbReference type="NCBIfam" id="TIGR00254">
    <property type="entry name" value="GGDEF"/>
    <property type="match status" value="1"/>
</dbReference>
<dbReference type="InterPro" id="IPR001610">
    <property type="entry name" value="PAC"/>
</dbReference>
<dbReference type="InterPro" id="IPR000160">
    <property type="entry name" value="GGDEF_dom"/>
</dbReference>
<keyword evidence="6 7" id="KW-0472">Membrane</keyword>
<dbReference type="FunFam" id="3.30.70.270:FF:000001">
    <property type="entry name" value="Diguanylate cyclase domain protein"/>
    <property type="match status" value="1"/>
</dbReference>
<dbReference type="Pfam" id="PF08448">
    <property type="entry name" value="PAS_4"/>
    <property type="match status" value="1"/>
</dbReference>
<feature type="transmembrane region" description="Helical" evidence="7">
    <location>
        <begin position="300"/>
        <end position="318"/>
    </location>
</feature>
<evidence type="ECO:0000256" key="2">
    <source>
        <dbReference type="ARBA" id="ARBA00004651"/>
    </source>
</evidence>
<comment type="cofactor">
    <cofactor evidence="1">
        <name>Mg(2+)</name>
        <dbReference type="ChEBI" id="CHEBI:18420"/>
    </cofactor>
</comment>
<feature type="domain" description="PAS" evidence="8">
    <location>
        <begin position="372"/>
        <end position="443"/>
    </location>
</feature>
<dbReference type="InterPro" id="IPR000014">
    <property type="entry name" value="PAS"/>
</dbReference>
<reference evidence="10 11" key="1">
    <citation type="submission" date="2020-08" db="EMBL/GenBank/DDBJ databases">
        <title>Genomic Encyclopedia of Type Strains, Phase III (KMG-III): the genomes of soil and plant-associated and newly described type strains.</title>
        <authorList>
            <person name="Whitman W."/>
        </authorList>
    </citation>
    <scope>NUCLEOTIDE SEQUENCE [LARGE SCALE GENOMIC DNA]</scope>
    <source>
        <strain evidence="10 11">CECT 7282</strain>
    </source>
</reference>
<dbReference type="SMART" id="SM00086">
    <property type="entry name" value="PAC"/>
    <property type="match status" value="1"/>
</dbReference>
<dbReference type="SUPFAM" id="SSF55785">
    <property type="entry name" value="PYP-like sensor domain (PAS domain)"/>
    <property type="match status" value="1"/>
</dbReference>
<comment type="subcellular location">
    <subcellularLocation>
        <location evidence="2">Cell membrane</location>
        <topology evidence="2">Multi-pass membrane protein</topology>
    </subcellularLocation>
</comment>
<evidence type="ECO:0000256" key="1">
    <source>
        <dbReference type="ARBA" id="ARBA00001946"/>
    </source>
</evidence>
<dbReference type="Gene3D" id="3.30.450.20">
    <property type="entry name" value="PAS domain"/>
    <property type="match status" value="2"/>
</dbReference>